<organism evidence="11 12">
    <name type="scientific">Jannaschia seosinensis</name>
    <dbReference type="NCBI Taxonomy" id="313367"/>
    <lineage>
        <taxon>Bacteria</taxon>
        <taxon>Pseudomonadati</taxon>
        <taxon>Pseudomonadota</taxon>
        <taxon>Alphaproteobacteria</taxon>
        <taxon>Rhodobacterales</taxon>
        <taxon>Roseobacteraceae</taxon>
        <taxon>Jannaschia</taxon>
    </lineage>
</organism>
<keyword evidence="4" id="KW-1003">Cell membrane</keyword>
<dbReference type="NCBIfam" id="TIGR00797">
    <property type="entry name" value="matE"/>
    <property type="match status" value="1"/>
</dbReference>
<dbReference type="EMBL" id="CYPR01000160">
    <property type="protein sequence ID" value="CUH39649.1"/>
    <property type="molecule type" value="Genomic_DNA"/>
</dbReference>
<feature type="transmembrane region" description="Helical" evidence="10">
    <location>
        <begin position="421"/>
        <end position="442"/>
    </location>
</feature>
<keyword evidence="12" id="KW-1185">Reference proteome</keyword>
<dbReference type="STRING" id="313367.JSE7799_02376"/>
<sequence>MKPTLSNDLSRTLVLGLPLVGSQVAQVLIGLTDTLMLGRYSVEALAAATISHTFFFSLLVLGSGFAVGAMGMAAEALGREDETQVRRVARMSAWLSVATAMALLPLFLASGPILSALGQNAQVAGDSQTYLRIAGWGMVPALLTATLRSHLSALEHTRIVLWATLAAVALNIGVNWLLIFGNLGAPELGLRGAAIASVGVQTLSVLVLGAYALRGPGMARFELAKNLHRPDWPILRDIFRLGWPVGLTHVSESGLFAASALMMGWIGTVALAAHGIAIGISALTFMVHMGLSQAATVRVGRAWGQRDGDALRRAALAAMILSGVAVVLAMALYFGAGRFIIGLFLDNSDPQAPAILSLGVSLLMVAALFQLVDAGQVMALGLLRGVQDTRRPMVYALIAYWGLGIPASWAFGFPFGLGPQGVWLGLVVGLMAATVALTTRFLRITSAAAPLTSRS</sequence>
<dbReference type="InterPro" id="IPR048279">
    <property type="entry name" value="MdtK-like"/>
</dbReference>
<feature type="transmembrane region" description="Helical" evidence="10">
    <location>
        <begin position="44"/>
        <end position="72"/>
    </location>
</feature>
<dbReference type="GO" id="GO:0042910">
    <property type="term" value="F:xenobiotic transmembrane transporter activity"/>
    <property type="evidence" value="ECO:0007669"/>
    <property type="project" value="InterPro"/>
</dbReference>
<feature type="transmembrane region" description="Helical" evidence="10">
    <location>
        <begin position="310"/>
        <end position="334"/>
    </location>
</feature>
<feature type="transmembrane region" description="Helical" evidence="10">
    <location>
        <begin position="234"/>
        <end position="251"/>
    </location>
</feature>
<protein>
    <recommendedName>
        <fullName evidence="9">Multidrug-efflux transporter</fullName>
    </recommendedName>
</protein>
<name>A0A0M7BBS7_9RHOB</name>
<keyword evidence="2" id="KW-0813">Transport</keyword>
<evidence type="ECO:0000256" key="4">
    <source>
        <dbReference type="ARBA" id="ARBA00022475"/>
    </source>
</evidence>
<keyword evidence="6 10" id="KW-1133">Transmembrane helix</keyword>
<feature type="transmembrane region" description="Helical" evidence="10">
    <location>
        <begin position="93"/>
        <end position="117"/>
    </location>
</feature>
<evidence type="ECO:0000256" key="3">
    <source>
        <dbReference type="ARBA" id="ARBA00022449"/>
    </source>
</evidence>
<evidence type="ECO:0000256" key="7">
    <source>
        <dbReference type="ARBA" id="ARBA00023065"/>
    </source>
</evidence>
<dbReference type="InterPro" id="IPR050222">
    <property type="entry name" value="MATE_MdtK"/>
</dbReference>
<keyword evidence="8 10" id="KW-0472">Membrane</keyword>
<feature type="transmembrane region" description="Helical" evidence="10">
    <location>
        <begin position="263"/>
        <end position="289"/>
    </location>
</feature>
<dbReference type="RefSeq" id="WP_055663804.1">
    <property type="nucleotide sequence ID" value="NZ_CYPR01000160.1"/>
</dbReference>
<evidence type="ECO:0000256" key="1">
    <source>
        <dbReference type="ARBA" id="ARBA00004429"/>
    </source>
</evidence>
<gene>
    <name evidence="11" type="primary">norM</name>
    <name evidence="11" type="ORF">JSE7799_02376</name>
</gene>
<keyword evidence="3" id="KW-0050">Antiport</keyword>
<feature type="transmembrane region" description="Helical" evidence="10">
    <location>
        <begin position="393"/>
        <end position="415"/>
    </location>
</feature>
<keyword evidence="5 10" id="KW-0812">Transmembrane</keyword>
<reference evidence="11 12" key="1">
    <citation type="submission" date="2015-09" db="EMBL/GenBank/DDBJ databases">
        <authorList>
            <person name="Jackson K.R."/>
            <person name="Lunt B.L."/>
            <person name="Fisher J.N.B."/>
            <person name="Gardner A.V."/>
            <person name="Bailey M.E."/>
            <person name="Deus L.M."/>
            <person name="Earl A.S."/>
            <person name="Gibby P.D."/>
            <person name="Hartmann K.A."/>
            <person name="Liu J.E."/>
            <person name="Manci A.M."/>
            <person name="Nielsen D.A."/>
            <person name="Solomon M.B."/>
            <person name="Breakwell D.P."/>
            <person name="Burnett S.H."/>
            <person name="Grose J.H."/>
        </authorList>
    </citation>
    <scope>NUCLEOTIDE SEQUENCE [LARGE SCALE GENOMIC DNA]</scope>
    <source>
        <strain evidence="11 12">CECT 7799</strain>
    </source>
</reference>
<dbReference type="Proteomes" id="UP000049455">
    <property type="component" value="Unassembled WGS sequence"/>
</dbReference>
<evidence type="ECO:0000256" key="9">
    <source>
        <dbReference type="ARBA" id="ARBA00031636"/>
    </source>
</evidence>
<feature type="transmembrane region" description="Helical" evidence="10">
    <location>
        <begin position="159"/>
        <end position="180"/>
    </location>
</feature>
<dbReference type="GO" id="GO:0005886">
    <property type="term" value="C:plasma membrane"/>
    <property type="evidence" value="ECO:0007669"/>
    <property type="project" value="UniProtKB-SubCell"/>
</dbReference>
<proteinExistence type="predicted"/>
<dbReference type="InterPro" id="IPR002528">
    <property type="entry name" value="MATE_fam"/>
</dbReference>
<evidence type="ECO:0000313" key="12">
    <source>
        <dbReference type="Proteomes" id="UP000049455"/>
    </source>
</evidence>
<dbReference type="PIRSF" id="PIRSF006603">
    <property type="entry name" value="DinF"/>
    <property type="match status" value="1"/>
</dbReference>
<evidence type="ECO:0000256" key="10">
    <source>
        <dbReference type="SAM" id="Phobius"/>
    </source>
</evidence>
<evidence type="ECO:0000256" key="5">
    <source>
        <dbReference type="ARBA" id="ARBA00022692"/>
    </source>
</evidence>
<accession>A0A0M7BBS7</accession>
<evidence type="ECO:0000256" key="6">
    <source>
        <dbReference type="ARBA" id="ARBA00022989"/>
    </source>
</evidence>
<feature type="transmembrane region" description="Helical" evidence="10">
    <location>
        <begin position="192"/>
        <end position="213"/>
    </location>
</feature>
<dbReference type="GO" id="GO:0006811">
    <property type="term" value="P:monoatomic ion transport"/>
    <property type="evidence" value="ECO:0007669"/>
    <property type="project" value="UniProtKB-KW"/>
</dbReference>
<feature type="transmembrane region" description="Helical" evidence="10">
    <location>
        <begin position="354"/>
        <end position="372"/>
    </location>
</feature>
<evidence type="ECO:0000313" key="11">
    <source>
        <dbReference type="EMBL" id="CUH39649.1"/>
    </source>
</evidence>
<comment type="subcellular location">
    <subcellularLocation>
        <location evidence="1">Cell inner membrane</location>
        <topology evidence="1">Multi-pass membrane protein</topology>
    </subcellularLocation>
</comment>
<dbReference type="PANTHER" id="PTHR43298">
    <property type="entry name" value="MULTIDRUG RESISTANCE PROTEIN NORM-RELATED"/>
    <property type="match status" value="1"/>
</dbReference>
<dbReference type="GO" id="GO:0015297">
    <property type="term" value="F:antiporter activity"/>
    <property type="evidence" value="ECO:0007669"/>
    <property type="project" value="UniProtKB-KW"/>
</dbReference>
<evidence type="ECO:0000256" key="2">
    <source>
        <dbReference type="ARBA" id="ARBA00022448"/>
    </source>
</evidence>
<dbReference type="Pfam" id="PF01554">
    <property type="entry name" value="MatE"/>
    <property type="match status" value="2"/>
</dbReference>
<evidence type="ECO:0000256" key="8">
    <source>
        <dbReference type="ARBA" id="ARBA00023136"/>
    </source>
</evidence>
<dbReference type="OrthoDB" id="9780160at2"/>
<dbReference type="CDD" id="cd13131">
    <property type="entry name" value="MATE_NorM_like"/>
    <property type="match status" value="1"/>
</dbReference>
<keyword evidence="7" id="KW-0406">Ion transport</keyword>
<feature type="transmembrane region" description="Helical" evidence="10">
    <location>
        <begin position="129"/>
        <end position="147"/>
    </location>
</feature>
<dbReference type="AlphaFoldDB" id="A0A0M7BBS7"/>
<dbReference type="PANTHER" id="PTHR43298:SF2">
    <property type="entry name" value="FMN_FAD EXPORTER YEEO-RELATED"/>
    <property type="match status" value="1"/>
</dbReference>
<feature type="transmembrane region" description="Helical" evidence="10">
    <location>
        <begin position="12"/>
        <end position="32"/>
    </location>
</feature>